<dbReference type="Gramene" id="ABO96143">
    <property type="protein sequence ID" value="ABO96143"/>
    <property type="gene ID" value="OSTLU_31890"/>
</dbReference>
<feature type="coiled-coil region" evidence="1">
    <location>
        <begin position="14"/>
        <end position="50"/>
    </location>
</feature>
<dbReference type="KEGG" id="olu:OSTLU_31890"/>
<proteinExistence type="predicted"/>
<reference evidence="2 3" key="1">
    <citation type="journal article" date="2007" name="Proc. Natl. Acad. Sci. U.S.A.">
        <title>The tiny eukaryote Ostreococcus provides genomic insights into the paradox of plankton speciation.</title>
        <authorList>
            <person name="Palenik B."/>
            <person name="Grimwood J."/>
            <person name="Aerts A."/>
            <person name="Rouze P."/>
            <person name="Salamov A."/>
            <person name="Putnam N."/>
            <person name="Dupont C."/>
            <person name="Jorgensen R."/>
            <person name="Derelle E."/>
            <person name="Rombauts S."/>
            <person name="Zhou K."/>
            <person name="Otillar R."/>
            <person name="Merchant S.S."/>
            <person name="Podell S."/>
            <person name="Gaasterland T."/>
            <person name="Napoli C."/>
            <person name="Gendler K."/>
            <person name="Manuell A."/>
            <person name="Tai V."/>
            <person name="Vallon O."/>
            <person name="Piganeau G."/>
            <person name="Jancek S."/>
            <person name="Heijde M."/>
            <person name="Jabbari K."/>
            <person name="Bowler C."/>
            <person name="Lohr M."/>
            <person name="Robbens S."/>
            <person name="Werner G."/>
            <person name="Dubchak I."/>
            <person name="Pazour G.J."/>
            <person name="Ren Q."/>
            <person name="Paulsen I."/>
            <person name="Delwiche C."/>
            <person name="Schmutz J."/>
            <person name="Rokhsar D."/>
            <person name="Van de Peer Y."/>
            <person name="Moreau H."/>
            <person name="Grigoriev I.V."/>
        </authorList>
    </citation>
    <scope>NUCLEOTIDE SEQUENCE [LARGE SCALE GENOMIC DNA]</scope>
    <source>
        <strain evidence="2 3">CCE9901</strain>
    </source>
</reference>
<dbReference type="Proteomes" id="UP000001568">
    <property type="component" value="Chromosome 5"/>
</dbReference>
<keyword evidence="1" id="KW-0175">Coiled coil</keyword>
<evidence type="ECO:0000256" key="1">
    <source>
        <dbReference type="SAM" id="Coils"/>
    </source>
</evidence>
<gene>
    <name evidence="2" type="ORF">OSTLU_31890</name>
</gene>
<accession>A4RY15</accession>
<organism evidence="2 3">
    <name type="scientific">Ostreococcus lucimarinus (strain CCE9901)</name>
    <dbReference type="NCBI Taxonomy" id="436017"/>
    <lineage>
        <taxon>Eukaryota</taxon>
        <taxon>Viridiplantae</taxon>
        <taxon>Chlorophyta</taxon>
        <taxon>Mamiellophyceae</taxon>
        <taxon>Mamiellales</taxon>
        <taxon>Bathycoccaceae</taxon>
        <taxon>Ostreococcus</taxon>
    </lineage>
</organism>
<keyword evidence="3" id="KW-1185">Reference proteome</keyword>
<dbReference type="GeneID" id="5002005"/>
<dbReference type="AlphaFoldDB" id="A4RY15"/>
<dbReference type="HOGENOM" id="CLU_2077043_0_0_1"/>
<sequence length="118" mass="12945">MRRALERRAKAQTRAALKAQAAEAKTKAKIVELEAENEALRENETKLKVKVRDLGATLKSIQRTRGGAAIAAAPVVGRRVVASPPRRSFVDAGDEMLDEIDARLHSLQTFLARAKDTK</sequence>
<protein>
    <submittedName>
        <fullName evidence="2">Uncharacterized protein</fullName>
    </submittedName>
</protein>
<evidence type="ECO:0000313" key="2">
    <source>
        <dbReference type="EMBL" id="ABO96143.1"/>
    </source>
</evidence>
<dbReference type="EMBL" id="CP000585">
    <property type="protein sequence ID" value="ABO96143.1"/>
    <property type="molecule type" value="Genomic_DNA"/>
</dbReference>
<evidence type="ECO:0000313" key="3">
    <source>
        <dbReference type="Proteomes" id="UP000001568"/>
    </source>
</evidence>
<name>A4RY15_OSTLU</name>
<dbReference type="RefSeq" id="XP_001417850.1">
    <property type="nucleotide sequence ID" value="XM_001417813.1"/>
</dbReference>